<evidence type="ECO:0000259" key="4">
    <source>
        <dbReference type="Pfam" id="PF12706"/>
    </source>
</evidence>
<dbReference type="EMBL" id="JBHSNO010000006">
    <property type="protein sequence ID" value="MFC5589695.1"/>
    <property type="molecule type" value="Genomic_DNA"/>
</dbReference>
<keyword evidence="3" id="KW-0862">Zinc</keyword>
<gene>
    <name evidence="5" type="ORF">ACFPRA_12385</name>
</gene>
<evidence type="ECO:0000313" key="6">
    <source>
        <dbReference type="Proteomes" id="UP001596109"/>
    </source>
</evidence>
<dbReference type="PANTHER" id="PTHR46018">
    <property type="entry name" value="ZINC PHOSPHODIESTERASE ELAC PROTEIN 1"/>
    <property type="match status" value="1"/>
</dbReference>
<dbReference type="Proteomes" id="UP001596109">
    <property type="component" value="Unassembled WGS sequence"/>
</dbReference>
<evidence type="ECO:0000256" key="1">
    <source>
        <dbReference type="ARBA" id="ARBA00022759"/>
    </source>
</evidence>
<evidence type="ECO:0000256" key="2">
    <source>
        <dbReference type="ARBA" id="ARBA00022801"/>
    </source>
</evidence>
<keyword evidence="1" id="KW-0255">Endonuclease</keyword>
<dbReference type="InterPro" id="IPR044094">
    <property type="entry name" value="AtsA-like_MBL-fold"/>
</dbReference>
<feature type="domain" description="Metallo-beta-lactamase" evidence="4">
    <location>
        <begin position="34"/>
        <end position="244"/>
    </location>
</feature>
<organism evidence="5 6">
    <name type="scientific">Sporosarcina soli</name>
    <dbReference type="NCBI Taxonomy" id="334736"/>
    <lineage>
        <taxon>Bacteria</taxon>
        <taxon>Bacillati</taxon>
        <taxon>Bacillota</taxon>
        <taxon>Bacilli</taxon>
        <taxon>Bacillales</taxon>
        <taxon>Caryophanaceae</taxon>
        <taxon>Sporosarcina</taxon>
    </lineage>
</organism>
<evidence type="ECO:0000256" key="3">
    <source>
        <dbReference type="ARBA" id="ARBA00022833"/>
    </source>
</evidence>
<keyword evidence="1" id="KW-0540">Nuclease</keyword>
<name>A0ABW0TLC7_9BACL</name>
<proteinExistence type="predicted"/>
<evidence type="ECO:0000313" key="5">
    <source>
        <dbReference type="EMBL" id="MFC5589695.1"/>
    </source>
</evidence>
<dbReference type="InterPro" id="IPR036866">
    <property type="entry name" value="RibonucZ/Hydroxyglut_hydro"/>
</dbReference>
<accession>A0ABW0TLC7</accession>
<dbReference type="RefSeq" id="WP_381434964.1">
    <property type="nucleotide sequence ID" value="NZ_JBHSNO010000006.1"/>
</dbReference>
<dbReference type="SUPFAM" id="SSF56281">
    <property type="entry name" value="Metallo-hydrolase/oxidoreductase"/>
    <property type="match status" value="1"/>
</dbReference>
<comment type="caution">
    <text evidence="5">The sequence shown here is derived from an EMBL/GenBank/DDBJ whole genome shotgun (WGS) entry which is preliminary data.</text>
</comment>
<dbReference type="PANTHER" id="PTHR46018:SF2">
    <property type="entry name" value="ZINC PHOSPHODIESTERASE ELAC PROTEIN 1"/>
    <property type="match status" value="1"/>
</dbReference>
<sequence>MNNLKVTMLGTGSPRPDLARSGPAQLLSVGNQHILIDCGEGTTAQLMKANIPPESIHYLFMTHLHSDHIFGYGQFLLGGWGLGRRELTVVGPKGMQHFHETILNLFHDDIAYRTSLGRPGNGVLDVNIIEVEAPGDIVTKLPMKITAAQMVHNVLTYGYRFETDEEVVVISGDTAPTPNIVDLATGADLLVIDAALAPTAVYRHTTNPELQKIWDNLQKEHCTPAQAGQIAHKAGVKKVVLTHFLPNIDEEETLKEAASTFDGEIVIGQDLQVIALQKQEKAISGNL</sequence>
<keyword evidence="6" id="KW-1185">Reference proteome</keyword>
<keyword evidence="2" id="KW-0378">Hydrolase</keyword>
<dbReference type="CDD" id="cd07719">
    <property type="entry name" value="arylsulfatase_AtsA-like_MBL-fold"/>
    <property type="match status" value="1"/>
</dbReference>
<protein>
    <submittedName>
        <fullName evidence="5">MBL fold metallo-hydrolase</fullName>
    </submittedName>
</protein>
<reference evidence="6" key="1">
    <citation type="journal article" date="2019" name="Int. J. Syst. Evol. Microbiol.">
        <title>The Global Catalogue of Microorganisms (GCM) 10K type strain sequencing project: providing services to taxonomists for standard genome sequencing and annotation.</title>
        <authorList>
            <consortium name="The Broad Institute Genomics Platform"/>
            <consortium name="The Broad Institute Genome Sequencing Center for Infectious Disease"/>
            <person name="Wu L."/>
            <person name="Ma J."/>
        </authorList>
    </citation>
    <scope>NUCLEOTIDE SEQUENCE [LARGE SCALE GENOMIC DNA]</scope>
    <source>
        <strain evidence="6">CGMCC 4.1434</strain>
    </source>
</reference>
<dbReference type="InterPro" id="IPR001279">
    <property type="entry name" value="Metallo-B-lactamas"/>
</dbReference>
<dbReference type="Gene3D" id="3.60.15.10">
    <property type="entry name" value="Ribonuclease Z/Hydroxyacylglutathione hydrolase-like"/>
    <property type="match status" value="1"/>
</dbReference>
<dbReference type="Pfam" id="PF12706">
    <property type="entry name" value="Lactamase_B_2"/>
    <property type="match status" value="1"/>
</dbReference>